<dbReference type="InterPro" id="IPR002347">
    <property type="entry name" value="SDR_fam"/>
</dbReference>
<keyword evidence="2" id="KW-0560">Oxidoreductase</keyword>
<dbReference type="PhylomeDB" id="A0A0G4I185"/>
<dbReference type="FunFam" id="3.40.50.720:FF:000084">
    <property type="entry name" value="Short-chain dehydrogenase reductase"/>
    <property type="match status" value="1"/>
</dbReference>
<dbReference type="VEuPathDB" id="CryptoDB:Cvel_10085"/>
<evidence type="ECO:0000256" key="1">
    <source>
        <dbReference type="ARBA" id="ARBA00006484"/>
    </source>
</evidence>
<dbReference type="AlphaFoldDB" id="A0A0G4I185"/>
<accession>A0A0G4I185</accession>
<dbReference type="PANTHER" id="PTHR24321:SF11">
    <property type="entry name" value="BLR0893 PROTEIN"/>
    <property type="match status" value="1"/>
</dbReference>
<dbReference type="PANTHER" id="PTHR24321">
    <property type="entry name" value="DEHYDROGENASES, SHORT CHAIN"/>
    <property type="match status" value="1"/>
</dbReference>
<comment type="similarity">
    <text evidence="1">Belongs to the short-chain dehydrogenases/reductases (SDR) family.</text>
</comment>
<dbReference type="CDD" id="cd05233">
    <property type="entry name" value="SDR_c"/>
    <property type="match status" value="1"/>
</dbReference>
<dbReference type="Gene3D" id="3.40.50.720">
    <property type="entry name" value="NAD(P)-binding Rossmann-like Domain"/>
    <property type="match status" value="1"/>
</dbReference>
<dbReference type="PRINTS" id="PR00081">
    <property type="entry name" value="GDHRDH"/>
</dbReference>
<protein>
    <recommendedName>
        <fullName evidence="4">3-oxoacyl-[acyl-carrier-protein] reductase</fullName>
    </recommendedName>
</protein>
<reference evidence="3" key="1">
    <citation type="submission" date="2014-11" db="EMBL/GenBank/DDBJ databases">
        <authorList>
            <person name="Otto D Thomas"/>
            <person name="Naeem Raeece"/>
        </authorList>
    </citation>
    <scope>NUCLEOTIDE SEQUENCE</scope>
</reference>
<dbReference type="EMBL" id="CDMZ01004710">
    <property type="protein sequence ID" value="CEM50641.1"/>
    <property type="molecule type" value="Genomic_DNA"/>
</dbReference>
<evidence type="ECO:0008006" key="4">
    <source>
        <dbReference type="Google" id="ProtNLM"/>
    </source>
</evidence>
<dbReference type="Pfam" id="PF13561">
    <property type="entry name" value="adh_short_C2"/>
    <property type="match status" value="1"/>
</dbReference>
<proteinExistence type="inferred from homology"/>
<evidence type="ECO:0000256" key="2">
    <source>
        <dbReference type="ARBA" id="ARBA00023002"/>
    </source>
</evidence>
<evidence type="ECO:0000313" key="3">
    <source>
        <dbReference type="EMBL" id="CEM50641.1"/>
    </source>
</evidence>
<dbReference type="PRINTS" id="PR00080">
    <property type="entry name" value="SDRFAMILY"/>
</dbReference>
<organism evidence="3">
    <name type="scientific">Chromera velia CCMP2878</name>
    <dbReference type="NCBI Taxonomy" id="1169474"/>
    <lineage>
        <taxon>Eukaryota</taxon>
        <taxon>Sar</taxon>
        <taxon>Alveolata</taxon>
        <taxon>Colpodellida</taxon>
        <taxon>Chromeraceae</taxon>
        <taxon>Chromera</taxon>
    </lineage>
</organism>
<name>A0A0G4I185_9ALVE</name>
<dbReference type="SUPFAM" id="SSF51735">
    <property type="entry name" value="NAD(P)-binding Rossmann-fold domains"/>
    <property type="match status" value="1"/>
</dbReference>
<gene>
    <name evidence="3" type="ORF">Cvel_10085</name>
</gene>
<dbReference type="NCBIfam" id="NF009468">
    <property type="entry name" value="PRK12826.1-4"/>
    <property type="match status" value="1"/>
</dbReference>
<dbReference type="InterPro" id="IPR036291">
    <property type="entry name" value="NAD(P)-bd_dom_sf"/>
</dbReference>
<dbReference type="NCBIfam" id="NF004202">
    <property type="entry name" value="PRK05653.2-2"/>
    <property type="match status" value="1"/>
</dbReference>
<dbReference type="GO" id="GO:0016491">
    <property type="term" value="F:oxidoreductase activity"/>
    <property type="evidence" value="ECO:0007669"/>
    <property type="project" value="UniProtKB-KW"/>
</dbReference>
<sequence length="263" mass="27519">MTEACGGSGSRTVLVTGGSLGIGRGIASVFAKNGYNVAISARNAESGKAAETSLREETGNPKVVFVQGDVTSGESMKGVVAKVVEEFGGLDVLCANAGMFPSAKLEEMSEKQWDQMFDVNVKGTMHSVKACMGELKKSSAGRIVITSSITGPITGYPGWTHYGATKAAQLGFMRTAALEFAREKITVNAILPGNIFTEGLQDMGEAYLSSMKGSIPLKRLGEVEDIGNAALFFAQPSSSFITGQALVVDGGQTLPETQECIDL</sequence>